<evidence type="ECO:0000256" key="1">
    <source>
        <dbReference type="SAM" id="MobiDB-lite"/>
    </source>
</evidence>
<dbReference type="InterPro" id="IPR009027">
    <property type="entry name" value="Ribosomal_bL9/RNase_H1_N"/>
</dbReference>
<proteinExistence type="predicted"/>
<name>A0A2Z7AMC5_9LAMI</name>
<reference evidence="3 4" key="1">
    <citation type="journal article" date="2015" name="Proc. Natl. Acad. Sci. U.S.A.">
        <title>The resurrection genome of Boea hygrometrica: A blueprint for survival of dehydration.</title>
        <authorList>
            <person name="Xiao L."/>
            <person name="Yang G."/>
            <person name="Zhang L."/>
            <person name="Yang X."/>
            <person name="Zhao S."/>
            <person name="Ji Z."/>
            <person name="Zhou Q."/>
            <person name="Hu M."/>
            <person name="Wang Y."/>
            <person name="Chen M."/>
            <person name="Xu Y."/>
            <person name="Jin H."/>
            <person name="Xiao X."/>
            <person name="Hu G."/>
            <person name="Bao F."/>
            <person name="Hu Y."/>
            <person name="Wan P."/>
            <person name="Li L."/>
            <person name="Deng X."/>
            <person name="Kuang T."/>
            <person name="Xiang C."/>
            <person name="Zhu J.K."/>
            <person name="Oliver M.J."/>
            <person name="He Y."/>
        </authorList>
    </citation>
    <scope>NUCLEOTIDE SEQUENCE [LARGE SCALE GENOMIC DNA]</scope>
    <source>
        <strain evidence="4">cv. XS01</strain>
    </source>
</reference>
<feature type="region of interest" description="Disordered" evidence="1">
    <location>
        <begin position="175"/>
        <end position="199"/>
    </location>
</feature>
<gene>
    <name evidence="3" type="ORF">F511_25533</name>
</gene>
<protein>
    <submittedName>
        <fullName evidence="3">Proton pump-interactor 1-like</fullName>
    </submittedName>
</protein>
<dbReference type="InterPro" id="IPR037056">
    <property type="entry name" value="RNase_H1_N_sf"/>
</dbReference>
<feature type="compositionally biased region" description="Basic and acidic residues" evidence="1">
    <location>
        <begin position="176"/>
        <end position="190"/>
    </location>
</feature>
<dbReference type="AlphaFoldDB" id="A0A2Z7AMC5"/>
<feature type="domain" description="Ribonuclease H1 N-terminal" evidence="2">
    <location>
        <begin position="9"/>
        <end position="50"/>
    </location>
</feature>
<dbReference type="OrthoDB" id="1922118at2759"/>
<dbReference type="Proteomes" id="UP000250235">
    <property type="component" value="Unassembled WGS sequence"/>
</dbReference>
<dbReference type="EMBL" id="KV016222">
    <property type="protein sequence ID" value="KZV20264.1"/>
    <property type="molecule type" value="Genomic_DNA"/>
</dbReference>
<dbReference type="Gene3D" id="3.40.970.10">
    <property type="entry name" value="Ribonuclease H1, N-terminal domain"/>
    <property type="match status" value="1"/>
</dbReference>
<sequence>MAESTCPKSYVVFVGREPGVYDKWSEASKQVCGFRGTCYKGYETNKEAEEAFRSFVQEPDATRFREKCECSKTSTASTSRPHRGKNSQKLVKVLRDLAVEIHNHAARMEKVVEEIGEKLDDMQVTFHGAVFGTHESLFDCIFSRVSKMSVASKMGSEEIVTSKYVVPLIDLSSDDEERHNGEAKSCDRKTKVGNMGLHSPVRIPNVKRMKFSDDTKTPLKTTEMKNLTAKVNTDDGQKRCGPSAAIIIDISDDSSG</sequence>
<dbReference type="InterPro" id="IPR011320">
    <property type="entry name" value="RNase_H1_N"/>
</dbReference>
<evidence type="ECO:0000313" key="4">
    <source>
        <dbReference type="Proteomes" id="UP000250235"/>
    </source>
</evidence>
<evidence type="ECO:0000259" key="2">
    <source>
        <dbReference type="Pfam" id="PF01693"/>
    </source>
</evidence>
<keyword evidence="4" id="KW-1185">Reference proteome</keyword>
<accession>A0A2Z7AMC5</accession>
<organism evidence="3 4">
    <name type="scientific">Dorcoceras hygrometricum</name>
    <dbReference type="NCBI Taxonomy" id="472368"/>
    <lineage>
        <taxon>Eukaryota</taxon>
        <taxon>Viridiplantae</taxon>
        <taxon>Streptophyta</taxon>
        <taxon>Embryophyta</taxon>
        <taxon>Tracheophyta</taxon>
        <taxon>Spermatophyta</taxon>
        <taxon>Magnoliopsida</taxon>
        <taxon>eudicotyledons</taxon>
        <taxon>Gunneridae</taxon>
        <taxon>Pentapetalae</taxon>
        <taxon>asterids</taxon>
        <taxon>lamiids</taxon>
        <taxon>Lamiales</taxon>
        <taxon>Gesneriaceae</taxon>
        <taxon>Didymocarpoideae</taxon>
        <taxon>Trichosporeae</taxon>
        <taxon>Loxocarpinae</taxon>
        <taxon>Dorcoceras</taxon>
    </lineage>
</organism>
<dbReference type="Pfam" id="PF01693">
    <property type="entry name" value="Cauli_VI"/>
    <property type="match status" value="1"/>
</dbReference>
<evidence type="ECO:0000313" key="3">
    <source>
        <dbReference type="EMBL" id="KZV20264.1"/>
    </source>
</evidence>
<dbReference type="SUPFAM" id="SSF55658">
    <property type="entry name" value="L9 N-domain-like"/>
    <property type="match status" value="1"/>
</dbReference>